<feature type="compositionally biased region" description="Basic and acidic residues" evidence="6">
    <location>
        <begin position="1522"/>
        <end position="1531"/>
    </location>
</feature>
<dbReference type="GO" id="GO:0016787">
    <property type="term" value="F:hydrolase activity"/>
    <property type="evidence" value="ECO:0007669"/>
    <property type="project" value="UniProtKB-KW"/>
</dbReference>
<evidence type="ECO:0000256" key="4">
    <source>
        <dbReference type="ARBA" id="ARBA00022806"/>
    </source>
</evidence>
<evidence type="ECO:0000259" key="8">
    <source>
        <dbReference type="Pfam" id="PF13086"/>
    </source>
</evidence>
<dbReference type="PANTHER" id="PTHR43788">
    <property type="entry name" value="DNA2/NAM7 HELICASE FAMILY MEMBER"/>
    <property type="match status" value="1"/>
</dbReference>
<comment type="similarity">
    <text evidence="1">Belongs to the DNA2/NAM7 helicase family.</text>
</comment>
<keyword evidence="3" id="KW-0378">Hydrolase</keyword>
<gene>
    <name evidence="10" type="ORF">Cvel_24241</name>
</gene>
<evidence type="ECO:0000259" key="9">
    <source>
        <dbReference type="Pfam" id="PF13087"/>
    </source>
</evidence>
<dbReference type="InterPro" id="IPR038726">
    <property type="entry name" value="PDDEXK_AddAB-type"/>
</dbReference>
<feature type="compositionally biased region" description="Polar residues" evidence="6">
    <location>
        <begin position="982"/>
        <end position="995"/>
    </location>
</feature>
<dbReference type="Gene3D" id="3.90.320.10">
    <property type="match status" value="1"/>
</dbReference>
<keyword evidence="4" id="KW-0347">Helicase</keyword>
<dbReference type="GO" id="GO:0005524">
    <property type="term" value="F:ATP binding"/>
    <property type="evidence" value="ECO:0007669"/>
    <property type="project" value="UniProtKB-KW"/>
</dbReference>
<dbReference type="InterPro" id="IPR041677">
    <property type="entry name" value="DNA2/NAM7_AAA_11"/>
</dbReference>
<feature type="domain" description="PD-(D/E)XK endonuclease-like" evidence="7">
    <location>
        <begin position="96"/>
        <end position="258"/>
    </location>
</feature>
<sequence>MFVSPTKAAKFVGELHSCQTFANYLRNGTGSEDAETPPDAEGAPGSGSAPSNPIDFALEASGRRMEESVKSALKASGFRHVKPDALLQKSQRQCAKRFGAEVPIEGQIGECKLKGRIDFLLVMDNGKETTMRIIECKSAKSVRRPHLLQLAIYRFLLMRQMEDGKGLFASLDQTKIKVESILKTRNVLPSLLGRPLVDICKEIPLEERRLLTGKVIEDLCSRLPFDLQPLGESAAPSASPPVRLMGSHCASCEFSSQCWSGAAQEGDLSLVGCSPAEAAVLRERGKIRDIEDLSSVPSVESLVRLVNQKGGDPAGIRPSRLETLHTAAIVCRGRQKRVEREEERGDAILRRGGGHQLSGLPVGSSFPFLHIFLYVSRDGVSNRLAGLSACVRAGWNDREPVCVVKMAEGPFVSLDDRLSPEGEIEGANEKERSCMEGFASTLFETLKVKGTQVCGAGSVGGAGNVYLHVSVHSESDVRFVLDRAQAVGADGVAWLVWILSRRDGLPGEALCVSSLENEMKRFDRKWHGSHLVVASRLRWGGGFGVFCWDVQSEEGEKSGDEKEMCVNLDVLFRTDLFDVFEKEKGEKGDRIERQVKPMPASSAIPPAYLYAYWNALPQGKHASRLAAYTAAGPFVPDLLKRMAQALAWVADGMRRVEMICKSNVSRIESCGMKGQWGGLPHERVSSDICLLSVSLPFLEGVKSLGRLRGPLVSSVFEVAALQRAGEVRGWVEDLTTESVHELSENGQVMVIEDLKDVSRPRKGGKEYAWSEAEAGVILPSVAFRSSVRWPKERVQSFFGIENASSVRLVPAPFDLSAPLSRDALLKGSVNATVVQFGFSEQRGKVVVFLGHDFMVRPDLSGGENAGMVGNPEGLTVSKVFRSGTGGARLVVCPSPNVSGWVARQVVTRLKEVSALIDKEGETEGATGHKGGFLGCLKPLHRESRERELANGSMNGERVLSNGRRENGGSLEVGPGREEGGRLQSSALFSTPSPSLNPGVKSAEAPAHFSSAASGGPSSQPKAKRAHLLRLLPDQRRAVEAFADPRTELLLLHGPPGTGKTETMAVSLLEYLLERKGKEKPCTVLLSGPTHAAVDVLMARVVKRAVESCEWFSVASEAKGGDGRVSDNRGKQGKNGGIGRSGPLEMAIVRVGAREGKGGEGGAIEGVKIFDVVGKAPSSASVLLVCGTVTALLKETTWSSSAAVRDRLRDAEALFLDEASMAPFSHLLALWSLPQRAAQKGGGASSAVLKEMISQDLQSKTNMKIFLGGDHRQLRNITPEGLETEIRPSLTHHRAFLSAYEYVRESLSLQSGEHDQPEGGVLAARHVALSVTLRLPRVLRWLVSPAYQLDGISLQGGPGQGRSEKARVSPSVGGGLRDLFSLAWGQGEEGEGVGVLSLLVHSGEGAHKENEVETEIFKRLVTASGLPAGLCMQKHCKQKHMGEAGGWDEGVGCSTEGRGDVNAAGVSGGICGPAVGSLSNSEEKEEEQGAERETVAVITPHRRQKRALEMALDWVEGSGGEGGEGREFETGQRNDVGNGGQGWEVRDEREQGQVIDRKSVISVDTVERMQGGEADSVIFCMTVSDVEKARNKAGEFYKNLNRTNVAFSRAKRRLIVVCAQSILQMMPESGAEWEEMLQWRQLRLLWDAAAAKDSGSCREVREASGMRPADLGETTVHTQNGIVASVRLVSLYPDELAAI</sequence>
<dbReference type="Pfam" id="PF13086">
    <property type="entry name" value="AAA_11"/>
    <property type="match status" value="1"/>
</dbReference>
<dbReference type="InterPro" id="IPR011604">
    <property type="entry name" value="PDDEXK-like_dom_sf"/>
</dbReference>
<feature type="region of interest" description="Disordered" evidence="6">
    <location>
        <begin position="1117"/>
        <end position="1139"/>
    </location>
</feature>
<evidence type="ECO:0000256" key="6">
    <source>
        <dbReference type="SAM" id="MobiDB-lite"/>
    </source>
</evidence>
<feature type="compositionally biased region" description="Basic and acidic residues" evidence="6">
    <location>
        <begin position="1118"/>
        <end position="1129"/>
    </location>
</feature>
<keyword evidence="5" id="KW-0067">ATP-binding</keyword>
<dbReference type="VEuPathDB" id="CryptoDB:Cvel_24241"/>
<evidence type="ECO:0000256" key="5">
    <source>
        <dbReference type="ARBA" id="ARBA00022840"/>
    </source>
</evidence>
<protein>
    <recommendedName>
        <fullName evidence="11">DNA2/NAM7 helicase-like C-terminal domain-containing protein</fullName>
    </recommendedName>
</protein>
<reference evidence="10" key="1">
    <citation type="submission" date="2014-11" db="EMBL/GenBank/DDBJ databases">
        <authorList>
            <person name="Otto D Thomas"/>
            <person name="Naeem Raeece"/>
        </authorList>
    </citation>
    <scope>NUCLEOTIDE SEQUENCE</scope>
</reference>
<dbReference type="Pfam" id="PF12705">
    <property type="entry name" value="PDDEXK_1"/>
    <property type="match status" value="1"/>
</dbReference>
<dbReference type="InterPro" id="IPR041679">
    <property type="entry name" value="DNA2/NAM7-like_C"/>
</dbReference>
<feature type="region of interest" description="Disordered" evidence="6">
    <location>
        <begin position="946"/>
        <end position="1023"/>
    </location>
</feature>
<evidence type="ECO:0000313" key="10">
    <source>
        <dbReference type="EMBL" id="CEM37170.1"/>
    </source>
</evidence>
<proteinExistence type="inferred from homology"/>
<dbReference type="Gene3D" id="3.40.50.300">
    <property type="entry name" value="P-loop containing nucleotide triphosphate hydrolases"/>
    <property type="match status" value="2"/>
</dbReference>
<evidence type="ECO:0000259" key="7">
    <source>
        <dbReference type="Pfam" id="PF12705"/>
    </source>
</evidence>
<evidence type="ECO:0008006" key="11">
    <source>
        <dbReference type="Google" id="ProtNLM"/>
    </source>
</evidence>
<dbReference type="SUPFAM" id="SSF52540">
    <property type="entry name" value="P-loop containing nucleoside triphosphate hydrolases"/>
    <property type="match status" value="2"/>
</dbReference>
<feature type="region of interest" description="Disordered" evidence="6">
    <location>
        <begin position="1516"/>
        <end position="1549"/>
    </location>
</feature>
<feature type="domain" description="DNA2/NAM7 helicase helicase" evidence="8">
    <location>
        <begin position="1033"/>
        <end position="1104"/>
    </location>
</feature>
<accession>A0A0G4H0S1</accession>
<dbReference type="Pfam" id="PF13087">
    <property type="entry name" value="AAA_12"/>
    <property type="match status" value="1"/>
</dbReference>
<dbReference type="GO" id="GO:0043139">
    <property type="term" value="F:5'-3' DNA helicase activity"/>
    <property type="evidence" value="ECO:0007669"/>
    <property type="project" value="TreeGrafter"/>
</dbReference>
<evidence type="ECO:0000256" key="1">
    <source>
        <dbReference type="ARBA" id="ARBA00007913"/>
    </source>
</evidence>
<dbReference type="EMBL" id="CDMZ01001760">
    <property type="protein sequence ID" value="CEM37170.1"/>
    <property type="molecule type" value="Genomic_DNA"/>
</dbReference>
<name>A0A0G4H0S1_9ALVE</name>
<keyword evidence="2" id="KW-0547">Nucleotide-binding</keyword>
<evidence type="ECO:0000256" key="3">
    <source>
        <dbReference type="ARBA" id="ARBA00022801"/>
    </source>
</evidence>
<organism evidence="10">
    <name type="scientific">Chromera velia CCMP2878</name>
    <dbReference type="NCBI Taxonomy" id="1169474"/>
    <lineage>
        <taxon>Eukaryota</taxon>
        <taxon>Sar</taxon>
        <taxon>Alveolata</taxon>
        <taxon>Colpodellida</taxon>
        <taxon>Chromeraceae</taxon>
        <taxon>Chromera</taxon>
    </lineage>
</organism>
<feature type="domain" description="DNA2/NAM7 helicase-like C-terminal" evidence="9">
    <location>
        <begin position="1487"/>
        <end position="1619"/>
    </location>
</feature>
<dbReference type="InterPro" id="IPR050534">
    <property type="entry name" value="Coronavir_polyprotein_1ab"/>
</dbReference>
<feature type="region of interest" description="Disordered" evidence="6">
    <location>
        <begin position="28"/>
        <end position="53"/>
    </location>
</feature>
<dbReference type="PANTHER" id="PTHR43788:SF8">
    <property type="entry name" value="DNA-BINDING PROTEIN SMUBP-2"/>
    <property type="match status" value="1"/>
</dbReference>
<feature type="compositionally biased region" description="Low complexity" evidence="6">
    <location>
        <begin position="1004"/>
        <end position="1020"/>
    </location>
</feature>
<evidence type="ECO:0000256" key="2">
    <source>
        <dbReference type="ARBA" id="ARBA00022741"/>
    </source>
</evidence>
<dbReference type="InterPro" id="IPR027417">
    <property type="entry name" value="P-loop_NTPase"/>
</dbReference>